<dbReference type="RefSeq" id="WP_085885360.1">
    <property type="nucleotide sequence ID" value="NZ_FWFR01000004.1"/>
</dbReference>
<dbReference type="Gene3D" id="1.10.640.10">
    <property type="entry name" value="Haem peroxidase domain superfamily, animal type"/>
    <property type="match status" value="1"/>
</dbReference>
<organism evidence="2 3">
    <name type="scientific">Oceanibacterium hippocampi</name>
    <dbReference type="NCBI Taxonomy" id="745714"/>
    <lineage>
        <taxon>Bacteria</taxon>
        <taxon>Pseudomonadati</taxon>
        <taxon>Pseudomonadota</taxon>
        <taxon>Alphaproteobacteria</taxon>
        <taxon>Sneathiellales</taxon>
        <taxon>Sneathiellaceae</taxon>
        <taxon>Oceanibacterium</taxon>
    </lineage>
</organism>
<keyword evidence="3" id="KW-1185">Reference proteome</keyword>
<reference evidence="2 3" key="1">
    <citation type="submission" date="2017-03" db="EMBL/GenBank/DDBJ databases">
        <authorList>
            <person name="Afonso C.L."/>
            <person name="Miller P.J."/>
            <person name="Scott M.A."/>
            <person name="Spackman E."/>
            <person name="Goraichik I."/>
            <person name="Dimitrov K.M."/>
            <person name="Suarez D.L."/>
            <person name="Swayne D.E."/>
        </authorList>
    </citation>
    <scope>NUCLEOTIDE SEQUENCE [LARGE SCALE GENOMIC DNA]</scope>
    <source>
        <strain evidence="2 3">CECT 7691</strain>
    </source>
</reference>
<dbReference type="EMBL" id="FWFR01000004">
    <property type="protein sequence ID" value="SLN76093.1"/>
    <property type="molecule type" value="Genomic_DNA"/>
</dbReference>
<dbReference type="InParanoid" id="A0A1Y5TXE4"/>
<gene>
    <name evidence="2" type="ORF">OCH7691_04033</name>
</gene>
<sequence length="558" mass="61403">MRHGGGAPLDVGSTGEGTSETAAQAAGLATAEVASARVGPGLPYINFFGEPSGKDRFGALADGATLAGMLERLTLRMYSDTVLLKGGGTNRIPAGKRADNPKIPSGFTYLGQMIAHDIAFTRGVLPRTLPEHHEVTNIRTRPLLLQCIYGEGPELNPWLYEIPRDSIRPRKKLRIGRAQLAGHCPALTDDFRDLPRATTERLAESDQMQCRYDPVIADGRNEDNLVVGQLVVLFHRLHNRIIDRLDDLYAAPASAPRLVHWQADAEQFEIARALTLACYRAAIRHDYLPRLLDKTIRKAYAHRPIDEFRPELFGKEGFLIPFEFTLGALRAGHAMVRAGYDFNSFHGTENLIEPVGRLSDILAASGAEGENQAPLRRDWIIDWDRFFGSGRHVNASRRLSPTMAGPLRHQVDTAFTGGLFEMDFRRSLIHPVRTVASLIDRFKLDKVCAGYPLADSKVRRQAIRARLTVGEAPTLPARDVETLSKDPPLLFYVLFEAEHLHNGECLGPLGSILLAEVLYGALLATEKQAGQVSGTIARAVFDGDIPDTMTAIKKFVGA</sequence>
<dbReference type="Proteomes" id="UP000193200">
    <property type="component" value="Unassembled WGS sequence"/>
</dbReference>
<evidence type="ECO:0000313" key="2">
    <source>
        <dbReference type="EMBL" id="SLN76093.1"/>
    </source>
</evidence>
<name>A0A1Y5TXE4_9PROT</name>
<dbReference type="InterPro" id="IPR010255">
    <property type="entry name" value="Haem_peroxidase_sf"/>
</dbReference>
<accession>A0A1Y5TXE4</accession>
<protein>
    <submittedName>
        <fullName evidence="2">Animal heme peroxidase</fullName>
    </submittedName>
</protein>
<dbReference type="AlphaFoldDB" id="A0A1Y5TXE4"/>
<proteinExistence type="predicted"/>
<dbReference type="SUPFAM" id="SSF48113">
    <property type="entry name" value="Heme-dependent peroxidases"/>
    <property type="match status" value="1"/>
</dbReference>
<keyword evidence="2" id="KW-0575">Peroxidase</keyword>
<evidence type="ECO:0000256" key="1">
    <source>
        <dbReference type="SAM" id="MobiDB-lite"/>
    </source>
</evidence>
<evidence type="ECO:0000313" key="3">
    <source>
        <dbReference type="Proteomes" id="UP000193200"/>
    </source>
</evidence>
<dbReference type="OrthoDB" id="105077at2"/>
<dbReference type="Pfam" id="PF03098">
    <property type="entry name" value="An_peroxidase"/>
    <property type="match status" value="1"/>
</dbReference>
<feature type="region of interest" description="Disordered" evidence="1">
    <location>
        <begin position="1"/>
        <end position="24"/>
    </location>
</feature>
<dbReference type="GO" id="GO:0006979">
    <property type="term" value="P:response to oxidative stress"/>
    <property type="evidence" value="ECO:0007669"/>
    <property type="project" value="InterPro"/>
</dbReference>
<keyword evidence="2" id="KW-0560">Oxidoreductase</keyword>
<dbReference type="GO" id="GO:0020037">
    <property type="term" value="F:heme binding"/>
    <property type="evidence" value="ECO:0007669"/>
    <property type="project" value="InterPro"/>
</dbReference>
<dbReference type="InterPro" id="IPR037120">
    <property type="entry name" value="Haem_peroxidase_sf_animal"/>
</dbReference>
<dbReference type="GO" id="GO:0004601">
    <property type="term" value="F:peroxidase activity"/>
    <property type="evidence" value="ECO:0007669"/>
    <property type="project" value="UniProtKB-KW"/>
</dbReference>
<dbReference type="InterPro" id="IPR019791">
    <property type="entry name" value="Haem_peroxidase_animal"/>
</dbReference>